<keyword evidence="3" id="KW-1185">Reference proteome</keyword>
<accession>A0A9P5ZDP0</accession>
<feature type="compositionally biased region" description="Polar residues" evidence="1">
    <location>
        <begin position="159"/>
        <end position="185"/>
    </location>
</feature>
<name>A0A9P5ZDP0_9AGAR</name>
<feature type="compositionally biased region" description="Basic and acidic residues" evidence="1">
    <location>
        <begin position="264"/>
        <end position="279"/>
    </location>
</feature>
<dbReference type="AlphaFoldDB" id="A0A9P5ZDP0"/>
<evidence type="ECO:0000313" key="2">
    <source>
        <dbReference type="EMBL" id="KAF9484036.1"/>
    </source>
</evidence>
<proteinExistence type="predicted"/>
<reference evidence="2" key="1">
    <citation type="submission" date="2020-11" db="EMBL/GenBank/DDBJ databases">
        <authorList>
            <consortium name="DOE Joint Genome Institute"/>
            <person name="Ahrendt S."/>
            <person name="Riley R."/>
            <person name="Andreopoulos W."/>
            <person name="Labutti K."/>
            <person name="Pangilinan J."/>
            <person name="Ruiz-Duenas F.J."/>
            <person name="Barrasa J.M."/>
            <person name="Sanchez-Garcia M."/>
            <person name="Camarero S."/>
            <person name="Miyauchi S."/>
            <person name="Serrano A."/>
            <person name="Linde D."/>
            <person name="Babiker R."/>
            <person name="Drula E."/>
            <person name="Ayuso-Fernandez I."/>
            <person name="Pacheco R."/>
            <person name="Padilla G."/>
            <person name="Ferreira P."/>
            <person name="Barriuso J."/>
            <person name="Kellner H."/>
            <person name="Castanera R."/>
            <person name="Alfaro M."/>
            <person name="Ramirez L."/>
            <person name="Pisabarro A.G."/>
            <person name="Kuo A."/>
            <person name="Tritt A."/>
            <person name="Lipzen A."/>
            <person name="He G."/>
            <person name="Yan M."/>
            <person name="Ng V."/>
            <person name="Cullen D."/>
            <person name="Martin F."/>
            <person name="Rosso M.-N."/>
            <person name="Henrissat B."/>
            <person name="Hibbett D."/>
            <person name="Martinez A.T."/>
            <person name="Grigoriev I.V."/>
        </authorList>
    </citation>
    <scope>NUCLEOTIDE SEQUENCE</scope>
    <source>
        <strain evidence="2">CIRM-BRFM 674</strain>
    </source>
</reference>
<dbReference type="Proteomes" id="UP000807469">
    <property type="component" value="Unassembled WGS sequence"/>
</dbReference>
<sequence>MHFAKNTFKVEKGTSIDMFVHRLLQCTIHFKELGSLSLLQRPELYERVSDGRYPKVPSLLPSHTVDKYVEYGLVLTVETRSNAMIPIANTESRPIPPGWTNIWVIGKKDNDQNFTLRRFTNEQFHMLVGSGSSVPHYGQPGSATPNMQMPQPHPAVLPYNTSGLQRNTQDFQPSPSLDPASTAQGRNPRMPAPVPLQNVPRAGGVANPSLPPPPETTPVQPTPSSRSSRPSYTATSSTFTVDSTTSSQNAKMQIPDSAAASHHTTGDMKTVGREKKPDKSSGGFMSKIKSWWV</sequence>
<comment type="caution">
    <text evidence="2">The sequence shown here is derived from an EMBL/GenBank/DDBJ whole genome shotgun (WGS) entry which is preliminary data.</text>
</comment>
<gene>
    <name evidence="2" type="ORF">BDN70DRAFT_194974</name>
</gene>
<dbReference type="EMBL" id="MU155147">
    <property type="protein sequence ID" value="KAF9484036.1"/>
    <property type="molecule type" value="Genomic_DNA"/>
</dbReference>
<organism evidence="2 3">
    <name type="scientific">Pholiota conissans</name>
    <dbReference type="NCBI Taxonomy" id="109636"/>
    <lineage>
        <taxon>Eukaryota</taxon>
        <taxon>Fungi</taxon>
        <taxon>Dikarya</taxon>
        <taxon>Basidiomycota</taxon>
        <taxon>Agaricomycotina</taxon>
        <taxon>Agaricomycetes</taxon>
        <taxon>Agaricomycetidae</taxon>
        <taxon>Agaricales</taxon>
        <taxon>Agaricineae</taxon>
        <taxon>Strophariaceae</taxon>
        <taxon>Pholiota</taxon>
    </lineage>
</organism>
<feature type="region of interest" description="Disordered" evidence="1">
    <location>
        <begin position="131"/>
        <end position="293"/>
    </location>
</feature>
<evidence type="ECO:0000256" key="1">
    <source>
        <dbReference type="SAM" id="MobiDB-lite"/>
    </source>
</evidence>
<feature type="compositionally biased region" description="Low complexity" evidence="1">
    <location>
        <begin position="217"/>
        <end position="247"/>
    </location>
</feature>
<protein>
    <submittedName>
        <fullName evidence="2">Uncharacterized protein</fullName>
    </submittedName>
</protein>
<evidence type="ECO:0000313" key="3">
    <source>
        <dbReference type="Proteomes" id="UP000807469"/>
    </source>
</evidence>